<feature type="region of interest" description="Disordered" evidence="1">
    <location>
        <begin position="1"/>
        <end position="35"/>
    </location>
</feature>
<reference evidence="2" key="1">
    <citation type="journal article" date="2012" name="J. Microbiol. Biotechnol.">
        <title>Ramlibacter ginsenosidimutans sp. nov., with ginsenoside-converting activity.</title>
        <authorList>
            <person name="Wang L."/>
            <person name="An D.S."/>
            <person name="Kim S.G."/>
            <person name="Jin F.X."/>
            <person name="Kim S.C."/>
            <person name="Lee S.T."/>
            <person name="Im W.T."/>
        </authorList>
    </citation>
    <scope>NUCLEOTIDE SEQUENCE</scope>
    <source>
        <strain evidence="2">KACC 17527</strain>
    </source>
</reference>
<gene>
    <name evidence="2" type="ORF">JJB11_21495</name>
</gene>
<reference evidence="2" key="2">
    <citation type="submission" date="2021-01" db="EMBL/GenBank/DDBJ databases">
        <authorList>
            <person name="Kang M."/>
        </authorList>
    </citation>
    <scope>NUCLEOTIDE SEQUENCE</scope>
    <source>
        <strain evidence="2">KACC 17527</strain>
    </source>
</reference>
<accession>A0A934TW43</accession>
<dbReference type="RefSeq" id="WP_201176417.1">
    <property type="nucleotide sequence ID" value="NZ_JAEPWM010000011.1"/>
</dbReference>
<dbReference type="AlphaFoldDB" id="A0A934TW43"/>
<evidence type="ECO:0000256" key="1">
    <source>
        <dbReference type="SAM" id="MobiDB-lite"/>
    </source>
</evidence>
<protein>
    <submittedName>
        <fullName evidence="2">DUF3892 domain-containing protein</fullName>
    </submittedName>
</protein>
<name>A0A934TW43_9BURK</name>
<comment type="caution">
    <text evidence="2">The sequence shown here is derived from an EMBL/GenBank/DDBJ whole genome shotgun (WGS) entry which is preliminary data.</text>
</comment>
<organism evidence="2 3">
    <name type="scientific">Ramlibacter ginsenosidimutans</name>
    <dbReference type="NCBI Taxonomy" id="502333"/>
    <lineage>
        <taxon>Bacteria</taxon>
        <taxon>Pseudomonadati</taxon>
        <taxon>Pseudomonadota</taxon>
        <taxon>Betaproteobacteria</taxon>
        <taxon>Burkholderiales</taxon>
        <taxon>Comamonadaceae</taxon>
        <taxon>Ramlibacter</taxon>
    </lineage>
</organism>
<feature type="compositionally biased region" description="Basic and acidic residues" evidence="1">
    <location>
        <begin position="1"/>
        <end position="21"/>
    </location>
</feature>
<keyword evidence="3" id="KW-1185">Reference proteome</keyword>
<evidence type="ECO:0000313" key="2">
    <source>
        <dbReference type="EMBL" id="MBK6008684.1"/>
    </source>
</evidence>
<dbReference type="Pfam" id="PF13031">
    <property type="entry name" value="DUF3892"/>
    <property type="match status" value="1"/>
</dbReference>
<dbReference type="InterPro" id="IPR024997">
    <property type="entry name" value="DUF3892"/>
</dbReference>
<sequence length="96" mass="10495">MAHEITCIKKSDRQNQHDRITHVGGRGGSENGDGPWNIPQESAIQGIESGQWSFYVTKNGSQVKVILAVSRFGNKYLKTGADGEQPDNLLSLPECP</sequence>
<proteinExistence type="predicted"/>
<evidence type="ECO:0000313" key="3">
    <source>
        <dbReference type="Proteomes" id="UP000630528"/>
    </source>
</evidence>
<dbReference type="EMBL" id="JAEPWM010000011">
    <property type="protein sequence ID" value="MBK6008684.1"/>
    <property type="molecule type" value="Genomic_DNA"/>
</dbReference>
<dbReference type="Proteomes" id="UP000630528">
    <property type="component" value="Unassembled WGS sequence"/>
</dbReference>